<dbReference type="EMBL" id="JACIEG010000008">
    <property type="protein sequence ID" value="MBB3971078.1"/>
    <property type="molecule type" value="Genomic_DNA"/>
</dbReference>
<keyword evidence="4" id="KW-1185">Reference proteome</keyword>
<protein>
    <submittedName>
        <fullName evidence="2">Fumarate hydratase</fullName>
    </submittedName>
</protein>
<comment type="caution">
    <text evidence="2">The sequence shown here is derived from an EMBL/GenBank/DDBJ whole genome shotgun (WGS) entry which is preliminary data.</text>
</comment>
<reference evidence="2" key="2">
    <citation type="submission" date="2019-03" db="EMBL/GenBank/DDBJ databases">
        <authorList>
            <person name="Yan Y.-Q."/>
            <person name="Du Z.-J."/>
        </authorList>
    </citation>
    <scope>NUCLEOTIDE SEQUENCE</scope>
    <source>
        <strain evidence="2">PP-F2FG21</strain>
    </source>
</reference>
<organism evidence="2 3">
    <name type="scientific">Mucilaginibacter phyllosphaerae</name>
    <dbReference type="NCBI Taxonomy" id="1812349"/>
    <lineage>
        <taxon>Bacteria</taxon>
        <taxon>Pseudomonadati</taxon>
        <taxon>Bacteroidota</taxon>
        <taxon>Sphingobacteriia</taxon>
        <taxon>Sphingobacteriales</taxon>
        <taxon>Sphingobacteriaceae</taxon>
        <taxon>Mucilaginibacter</taxon>
    </lineage>
</organism>
<dbReference type="Proteomes" id="UP000583101">
    <property type="component" value="Unassembled WGS sequence"/>
</dbReference>
<gene>
    <name evidence="2" type="ORF">E2R65_18800</name>
    <name evidence="1" type="ORF">GGR35_003705</name>
</gene>
<proteinExistence type="predicted"/>
<evidence type="ECO:0000313" key="1">
    <source>
        <dbReference type="EMBL" id="MBB3971078.1"/>
    </source>
</evidence>
<dbReference type="OrthoDB" id="793718at2"/>
<dbReference type="RefSeq" id="WP_134338040.1">
    <property type="nucleotide sequence ID" value="NZ_BMCZ01000008.1"/>
</dbReference>
<accession>A0A4Y8A601</accession>
<evidence type="ECO:0000313" key="3">
    <source>
        <dbReference type="Proteomes" id="UP000297248"/>
    </source>
</evidence>
<evidence type="ECO:0000313" key="4">
    <source>
        <dbReference type="Proteomes" id="UP000583101"/>
    </source>
</evidence>
<sequence length="205" mass="23322">MKNPFAFIVKKFAMVSLWKHSGKGVHAALRQAHTNRPFISFFKSFAFCLLALTLLSACKFNPDMQTPGESYLQGEWQQDSVTMQQQLVNYSLYNLKFNCDSFFVRIKTFSKANVGADSCMKGGNWTEYAKGVYEQRNDTLHVRGLFCNADYSYKDPTGCFRSGVYEESFKVVKKTDSVIQFNPMSGVIPINARLIKRNSCIPKPL</sequence>
<reference evidence="2 3" key="1">
    <citation type="journal article" date="2016" name="Int. J. Syst. Evol. Microbiol.">
        <title>Proposal of Mucilaginibacter phyllosphaerae sp. nov. isolated from the phyllosphere of Galium album.</title>
        <authorList>
            <person name="Aydogan E.L."/>
            <person name="Busse H.J."/>
            <person name="Moser G."/>
            <person name="Muller C."/>
            <person name="Kampfer P."/>
            <person name="Glaeser S.P."/>
        </authorList>
    </citation>
    <scope>NUCLEOTIDE SEQUENCE [LARGE SCALE GENOMIC DNA]</scope>
    <source>
        <strain evidence="2 3">PP-F2FG21</strain>
    </source>
</reference>
<reference evidence="1 4" key="3">
    <citation type="submission" date="2020-08" db="EMBL/GenBank/DDBJ databases">
        <title>Genomic Encyclopedia of Type Strains, Phase IV (KMG-IV): sequencing the most valuable type-strain genomes for metagenomic binning, comparative biology and taxonomic classification.</title>
        <authorList>
            <person name="Goeker M."/>
        </authorList>
    </citation>
    <scope>NUCLEOTIDE SEQUENCE [LARGE SCALE GENOMIC DNA]</scope>
    <source>
        <strain evidence="1 4">DSM 100995</strain>
    </source>
</reference>
<name>A0A4Y8A601_9SPHI</name>
<dbReference type="EMBL" id="SNQG01000008">
    <property type="protein sequence ID" value="TEW63816.1"/>
    <property type="molecule type" value="Genomic_DNA"/>
</dbReference>
<evidence type="ECO:0000313" key="2">
    <source>
        <dbReference type="EMBL" id="TEW63816.1"/>
    </source>
</evidence>
<dbReference type="Proteomes" id="UP000297248">
    <property type="component" value="Unassembled WGS sequence"/>
</dbReference>
<dbReference type="AlphaFoldDB" id="A0A4Y8A601"/>